<proteinExistence type="predicted"/>
<protein>
    <submittedName>
        <fullName evidence="2">Putative reverse transcriptase domain-containing protein</fullName>
    </submittedName>
</protein>
<evidence type="ECO:0000313" key="2">
    <source>
        <dbReference type="EMBL" id="GEU79000.1"/>
    </source>
</evidence>
<sequence length="218" mass="25506">MKEESIKEEALSGANEKLETGADGIKYLNGRVWILKVNNLREVVMDEAHRYIFNSPRSSQDVHGCKRVLLVAKNEERHCHIYRHGRFRSCFWRLLQKALETVDKITAIKERLKTTRSQQKSYADNSRKPLEFQVGDQVLLKVSPWKDTIHFRKQWKLNPRYTRPFKVLSKVGLVAYHLELPRELSGIHNVFHVSNLKKCLTDETLVVSLKELKITDKL</sequence>
<dbReference type="InterPro" id="IPR056924">
    <property type="entry name" value="SH3_Tf2-1"/>
</dbReference>
<keyword evidence="2" id="KW-0548">Nucleotidyltransferase</keyword>
<gene>
    <name evidence="2" type="ORF">Tci_050978</name>
</gene>
<dbReference type="PANTHER" id="PTHR46148">
    <property type="entry name" value="CHROMO DOMAIN-CONTAINING PROTEIN"/>
    <property type="match status" value="1"/>
</dbReference>
<keyword evidence="2" id="KW-0695">RNA-directed DNA polymerase</keyword>
<dbReference type="GO" id="GO:0003964">
    <property type="term" value="F:RNA-directed DNA polymerase activity"/>
    <property type="evidence" value="ECO:0007669"/>
    <property type="project" value="UniProtKB-KW"/>
</dbReference>
<dbReference type="AlphaFoldDB" id="A0A6L2MYQ8"/>
<dbReference type="PANTHER" id="PTHR46148:SF59">
    <property type="entry name" value="NUCLEOTIDYLTRANSFERASE, RIBONUCLEASE H"/>
    <property type="match status" value="1"/>
</dbReference>
<reference evidence="2" key="1">
    <citation type="journal article" date="2019" name="Sci. Rep.">
        <title>Draft genome of Tanacetum cinerariifolium, the natural source of mosquito coil.</title>
        <authorList>
            <person name="Yamashiro T."/>
            <person name="Shiraishi A."/>
            <person name="Satake H."/>
            <person name="Nakayama K."/>
        </authorList>
    </citation>
    <scope>NUCLEOTIDE SEQUENCE</scope>
</reference>
<evidence type="ECO:0000259" key="1">
    <source>
        <dbReference type="Pfam" id="PF24626"/>
    </source>
</evidence>
<dbReference type="Pfam" id="PF24626">
    <property type="entry name" value="SH3_Tf2-1"/>
    <property type="match status" value="1"/>
</dbReference>
<name>A0A6L2MYQ8_TANCI</name>
<dbReference type="EMBL" id="BKCJ010007786">
    <property type="protein sequence ID" value="GEU79000.1"/>
    <property type="molecule type" value="Genomic_DNA"/>
</dbReference>
<keyword evidence="2" id="KW-0808">Transferase</keyword>
<organism evidence="2">
    <name type="scientific">Tanacetum cinerariifolium</name>
    <name type="common">Dalmatian daisy</name>
    <name type="synonym">Chrysanthemum cinerariifolium</name>
    <dbReference type="NCBI Taxonomy" id="118510"/>
    <lineage>
        <taxon>Eukaryota</taxon>
        <taxon>Viridiplantae</taxon>
        <taxon>Streptophyta</taxon>
        <taxon>Embryophyta</taxon>
        <taxon>Tracheophyta</taxon>
        <taxon>Spermatophyta</taxon>
        <taxon>Magnoliopsida</taxon>
        <taxon>eudicotyledons</taxon>
        <taxon>Gunneridae</taxon>
        <taxon>Pentapetalae</taxon>
        <taxon>asterids</taxon>
        <taxon>campanulids</taxon>
        <taxon>Asterales</taxon>
        <taxon>Asteraceae</taxon>
        <taxon>Asteroideae</taxon>
        <taxon>Anthemideae</taxon>
        <taxon>Anthemidinae</taxon>
        <taxon>Tanacetum</taxon>
    </lineage>
</organism>
<accession>A0A6L2MYQ8</accession>
<feature type="domain" description="Tf2-1-like SH3-like" evidence="1">
    <location>
        <begin position="135"/>
        <end position="199"/>
    </location>
</feature>
<comment type="caution">
    <text evidence="2">The sequence shown here is derived from an EMBL/GenBank/DDBJ whole genome shotgun (WGS) entry which is preliminary data.</text>
</comment>